<feature type="binding site" evidence="5">
    <location>
        <position position="147"/>
    </location>
    <ligand>
        <name>Mn(2+)</name>
        <dbReference type="ChEBI" id="CHEBI:29035"/>
        <label>1</label>
    </ligand>
</feature>
<dbReference type="Gene3D" id="3.40.800.10">
    <property type="entry name" value="Ureohydrolase domain"/>
    <property type="match status" value="1"/>
</dbReference>
<dbReference type="PROSITE" id="PS51409">
    <property type="entry name" value="ARGINASE_2"/>
    <property type="match status" value="1"/>
</dbReference>
<keyword evidence="2 5" id="KW-0479">Metal-binding</keyword>
<dbReference type="InterPro" id="IPR005925">
    <property type="entry name" value="Agmatinase-rel"/>
</dbReference>
<comment type="similarity">
    <text evidence="1">Belongs to the arginase family. Agmatinase subfamily.</text>
</comment>
<dbReference type="PROSITE" id="PS01053">
    <property type="entry name" value="ARGINASE_1"/>
    <property type="match status" value="1"/>
</dbReference>
<dbReference type="GO" id="GO:0047971">
    <property type="term" value="F:guanidinobutyrase activity"/>
    <property type="evidence" value="ECO:0007669"/>
    <property type="project" value="UniProtKB-ARBA"/>
</dbReference>
<dbReference type="PRINTS" id="PR00116">
    <property type="entry name" value="ARGINASE"/>
</dbReference>
<accession>A0AAN8PK96</accession>
<dbReference type="EMBL" id="JAZGQO010000010">
    <property type="protein sequence ID" value="KAK6176953.1"/>
    <property type="molecule type" value="Genomic_DNA"/>
</dbReference>
<proteinExistence type="inferred from homology"/>
<dbReference type="Pfam" id="PF00491">
    <property type="entry name" value="Arginase"/>
    <property type="match status" value="1"/>
</dbReference>
<dbReference type="CDD" id="cd11592">
    <property type="entry name" value="Agmatinase_PAH"/>
    <property type="match status" value="1"/>
</dbReference>
<evidence type="ECO:0008006" key="9">
    <source>
        <dbReference type="Google" id="ProtNLM"/>
    </source>
</evidence>
<reference evidence="7 8" key="1">
    <citation type="submission" date="2024-01" db="EMBL/GenBank/DDBJ databases">
        <title>The genome of the rayed Mediterranean limpet Patella caerulea (Linnaeus, 1758).</title>
        <authorList>
            <person name="Anh-Thu Weber A."/>
            <person name="Halstead-Nussloch G."/>
        </authorList>
    </citation>
    <scope>NUCLEOTIDE SEQUENCE [LARGE SCALE GENOMIC DNA]</scope>
    <source>
        <strain evidence="7">AATW-2023a</strain>
        <tissue evidence="7">Whole specimen</tissue>
    </source>
</reference>
<dbReference type="PANTHER" id="PTHR11358">
    <property type="entry name" value="ARGINASE/AGMATINASE"/>
    <property type="match status" value="1"/>
</dbReference>
<evidence type="ECO:0000256" key="2">
    <source>
        <dbReference type="ARBA" id="ARBA00022723"/>
    </source>
</evidence>
<dbReference type="Proteomes" id="UP001347796">
    <property type="component" value="Unassembled WGS sequence"/>
</dbReference>
<dbReference type="AlphaFoldDB" id="A0AAN8PK96"/>
<keyword evidence="4 5" id="KW-0464">Manganese</keyword>
<feature type="binding site" evidence="5">
    <location>
        <position position="172"/>
    </location>
    <ligand>
        <name>Mn(2+)</name>
        <dbReference type="ChEBI" id="CHEBI:29035"/>
        <label>1</label>
    </ligand>
</feature>
<name>A0AAN8PK96_PATCE</name>
<evidence type="ECO:0000256" key="6">
    <source>
        <dbReference type="RuleBase" id="RU003684"/>
    </source>
</evidence>
<evidence type="ECO:0000256" key="5">
    <source>
        <dbReference type="PIRSR" id="PIRSR036979-1"/>
    </source>
</evidence>
<dbReference type="GO" id="GO:0046872">
    <property type="term" value="F:metal ion binding"/>
    <property type="evidence" value="ECO:0007669"/>
    <property type="project" value="UniProtKB-KW"/>
</dbReference>
<dbReference type="InterPro" id="IPR020855">
    <property type="entry name" value="Ureohydrolase_Mn_BS"/>
</dbReference>
<comment type="caution">
    <text evidence="7">The sequence shown here is derived from an EMBL/GenBank/DDBJ whole genome shotgun (WGS) entry which is preliminary data.</text>
</comment>
<keyword evidence="3 6" id="KW-0378">Hydrolase</keyword>
<dbReference type="PIRSF" id="PIRSF036979">
    <property type="entry name" value="Arginase"/>
    <property type="match status" value="1"/>
</dbReference>
<evidence type="ECO:0000313" key="8">
    <source>
        <dbReference type="Proteomes" id="UP001347796"/>
    </source>
</evidence>
<sequence>MFKGIYRIVTNISRVNKTTVRYGSTFNQPISGNDLSRSAGIASLFRLPIHHDSKGLDVCFVGACLDSGASNRAGTRHGPRHIRVESAMIRPYNNATGAQPFDSLNVGDVGDVSLCMYDLPRACNDIKTGVYSLIKDGCKAITLGGDHTISYPLLQAVKEKYGPVGLIHLDAHSDTSDTMYGCKIAHSTPFRRAVEDGCLDCSKVVQIGLRGPGYSLEDADWSIEQGFRLITAEECWNKSLVPLMADIRQMMGDTPVYISFDIDALDPSYAPGTGTPEIGGLTIIQALEIIRGCRGLNIIGGDMVEVSPPYDNNGLTSLTAANLLFEMLCIFPGVKYNK</sequence>
<dbReference type="GO" id="GO:0033389">
    <property type="term" value="P:putrescine biosynthetic process from arginine, via agmatine"/>
    <property type="evidence" value="ECO:0007669"/>
    <property type="project" value="TreeGrafter"/>
</dbReference>
<dbReference type="NCBIfam" id="TIGR01230">
    <property type="entry name" value="agmatinase"/>
    <property type="match status" value="1"/>
</dbReference>
<evidence type="ECO:0000256" key="4">
    <source>
        <dbReference type="ARBA" id="ARBA00023211"/>
    </source>
</evidence>
<evidence type="ECO:0000256" key="3">
    <source>
        <dbReference type="ARBA" id="ARBA00022801"/>
    </source>
</evidence>
<feature type="binding site" evidence="5">
    <location>
        <position position="261"/>
    </location>
    <ligand>
        <name>Mn(2+)</name>
        <dbReference type="ChEBI" id="CHEBI:29035"/>
        <label>1</label>
    </ligand>
</feature>
<evidence type="ECO:0000256" key="1">
    <source>
        <dbReference type="ARBA" id="ARBA00009227"/>
    </source>
</evidence>
<gene>
    <name evidence="7" type="ORF">SNE40_015154</name>
</gene>
<dbReference type="InterPro" id="IPR023696">
    <property type="entry name" value="Ureohydrolase_dom_sf"/>
</dbReference>
<comment type="cofactor">
    <cofactor evidence="5">
        <name>Mn(2+)</name>
        <dbReference type="ChEBI" id="CHEBI:29035"/>
    </cofactor>
    <text evidence="5">Binds 2 manganese ions per subunit.</text>
</comment>
<dbReference type="SUPFAM" id="SSF52768">
    <property type="entry name" value="Arginase/deacetylase"/>
    <property type="match status" value="1"/>
</dbReference>
<protein>
    <recommendedName>
        <fullName evidence="9">Agmatinase</fullName>
    </recommendedName>
</protein>
<feature type="binding site" evidence="5">
    <location>
        <position position="170"/>
    </location>
    <ligand>
        <name>Mn(2+)</name>
        <dbReference type="ChEBI" id="CHEBI:29035"/>
        <label>1</label>
    </ligand>
</feature>
<keyword evidence="8" id="KW-1185">Reference proteome</keyword>
<evidence type="ECO:0000313" key="7">
    <source>
        <dbReference type="EMBL" id="KAK6176953.1"/>
    </source>
</evidence>
<feature type="binding site" evidence="5">
    <location>
        <position position="263"/>
    </location>
    <ligand>
        <name>Mn(2+)</name>
        <dbReference type="ChEBI" id="CHEBI:29035"/>
        <label>1</label>
    </ligand>
</feature>
<dbReference type="FunFam" id="3.40.800.10:FF:000002">
    <property type="entry name" value="Agmatinase"/>
    <property type="match status" value="1"/>
</dbReference>
<organism evidence="7 8">
    <name type="scientific">Patella caerulea</name>
    <name type="common">Rayed Mediterranean limpet</name>
    <dbReference type="NCBI Taxonomy" id="87958"/>
    <lineage>
        <taxon>Eukaryota</taxon>
        <taxon>Metazoa</taxon>
        <taxon>Spiralia</taxon>
        <taxon>Lophotrochozoa</taxon>
        <taxon>Mollusca</taxon>
        <taxon>Gastropoda</taxon>
        <taxon>Patellogastropoda</taxon>
        <taxon>Patelloidea</taxon>
        <taxon>Patellidae</taxon>
        <taxon>Patella</taxon>
    </lineage>
</organism>
<dbReference type="InterPro" id="IPR006035">
    <property type="entry name" value="Ureohydrolase"/>
</dbReference>
<feature type="binding site" evidence="5">
    <location>
        <position position="174"/>
    </location>
    <ligand>
        <name>Mn(2+)</name>
        <dbReference type="ChEBI" id="CHEBI:29035"/>
        <label>1</label>
    </ligand>
</feature>
<dbReference type="PANTHER" id="PTHR11358:SF26">
    <property type="entry name" value="GUANIDINO ACID HYDROLASE, MITOCHONDRIAL"/>
    <property type="match status" value="1"/>
</dbReference>
<dbReference type="GO" id="GO:0008783">
    <property type="term" value="F:agmatinase activity"/>
    <property type="evidence" value="ECO:0007669"/>
    <property type="project" value="TreeGrafter"/>
</dbReference>